<dbReference type="PROSITE" id="PS01327">
    <property type="entry name" value="MSCL"/>
    <property type="match status" value="1"/>
</dbReference>
<dbReference type="Proteomes" id="UP000051733">
    <property type="component" value="Unassembled WGS sequence"/>
</dbReference>
<keyword evidence="8 10" id="KW-0472">Membrane</keyword>
<dbReference type="InterPro" id="IPR001185">
    <property type="entry name" value="MS_channel"/>
</dbReference>
<evidence type="ECO:0000256" key="10">
    <source>
        <dbReference type="HAMAP-Rule" id="MF_00115"/>
    </source>
</evidence>
<dbReference type="PANTHER" id="PTHR30266:SF2">
    <property type="entry name" value="LARGE-CONDUCTANCE MECHANOSENSITIVE CHANNEL"/>
    <property type="match status" value="1"/>
</dbReference>
<dbReference type="RefSeq" id="WP_057781187.1">
    <property type="nucleotide sequence ID" value="NZ_AYYY01000070.1"/>
</dbReference>
<accession>A0A0R2A8V8</accession>
<evidence type="ECO:0000256" key="7">
    <source>
        <dbReference type="ARBA" id="ARBA00023065"/>
    </source>
</evidence>
<organism evidence="11 12">
    <name type="scientific">Paucilactobacillus vaccinostercus DSM 20634</name>
    <dbReference type="NCBI Taxonomy" id="1423813"/>
    <lineage>
        <taxon>Bacteria</taxon>
        <taxon>Bacillati</taxon>
        <taxon>Bacillota</taxon>
        <taxon>Bacilli</taxon>
        <taxon>Lactobacillales</taxon>
        <taxon>Lactobacillaceae</taxon>
        <taxon>Paucilactobacillus</taxon>
    </lineage>
</organism>
<evidence type="ECO:0000256" key="9">
    <source>
        <dbReference type="ARBA" id="ARBA00023303"/>
    </source>
</evidence>
<dbReference type="Pfam" id="PF01741">
    <property type="entry name" value="MscL"/>
    <property type="match status" value="1"/>
</dbReference>
<protein>
    <recommendedName>
        <fullName evidence="10">Large-conductance mechanosensitive channel</fullName>
    </recommendedName>
</protein>
<evidence type="ECO:0000256" key="3">
    <source>
        <dbReference type="ARBA" id="ARBA00022448"/>
    </source>
</evidence>
<comment type="similarity">
    <text evidence="2 10">Belongs to the MscL family.</text>
</comment>
<dbReference type="InterPro" id="IPR036019">
    <property type="entry name" value="MscL_channel"/>
</dbReference>
<evidence type="ECO:0000256" key="8">
    <source>
        <dbReference type="ARBA" id="ARBA00023136"/>
    </source>
</evidence>
<dbReference type="AlphaFoldDB" id="A0A0R2A8V8"/>
<keyword evidence="5 10" id="KW-0812">Transmembrane</keyword>
<dbReference type="NCBIfam" id="NF001842">
    <property type="entry name" value="PRK00567.1-3"/>
    <property type="match status" value="1"/>
</dbReference>
<dbReference type="Gene3D" id="1.10.1200.120">
    <property type="entry name" value="Large-conductance mechanosensitive channel, MscL, domain 1"/>
    <property type="match status" value="1"/>
</dbReference>
<keyword evidence="7 10" id="KW-0406">Ion transport</keyword>
<dbReference type="GO" id="GO:0005886">
    <property type="term" value="C:plasma membrane"/>
    <property type="evidence" value="ECO:0007669"/>
    <property type="project" value="UniProtKB-SubCell"/>
</dbReference>
<feature type="transmembrane region" description="Helical" evidence="10">
    <location>
        <begin position="68"/>
        <end position="90"/>
    </location>
</feature>
<dbReference type="NCBIfam" id="TIGR00220">
    <property type="entry name" value="mscL"/>
    <property type="match status" value="1"/>
</dbReference>
<keyword evidence="12" id="KW-1185">Reference proteome</keyword>
<evidence type="ECO:0000313" key="11">
    <source>
        <dbReference type="EMBL" id="KRM60281.1"/>
    </source>
</evidence>
<evidence type="ECO:0000256" key="5">
    <source>
        <dbReference type="ARBA" id="ARBA00022692"/>
    </source>
</evidence>
<dbReference type="PATRIC" id="fig|1423813.3.peg.942"/>
<comment type="caution">
    <text evidence="11">The sequence shown here is derived from an EMBL/GenBank/DDBJ whole genome shotgun (WGS) entry which is preliminary data.</text>
</comment>
<comment type="subunit">
    <text evidence="10">Homopentamer.</text>
</comment>
<dbReference type="PRINTS" id="PR01264">
    <property type="entry name" value="MECHCHANNEL"/>
</dbReference>
<keyword evidence="3 10" id="KW-0813">Transport</keyword>
<name>A0A0R2A8V8_9LACO</name>
<reference evidence="11 12" key="1">
    <citation type="journal article" date="2015" name="Genome Announc.">
        <title>Expanding the biotechnology potential of lactobacilli through comparative genomics of 213 strains and associated genera.</title>
        <authorList>
            <person name="Sun Z."/>
            <person name="Harris H.M."/>
            <person name="McCann A."/>
            <person name="Guo C."/>
            <person name="Argimon S."/>
            <person name="Zhang W."/>
            <person name="Yang X."/>
            <person name="Jeffery I.B."/>
            <person name="Cooney J.C."/>
            <person name="Kagawa T.F."/>
            <person name="Liu W."/>
            <person name="Song Y."/>
            <person name="Salvetti E."/>
            <person name="Wrobel A."/>
            <person name="Rasinkangas P."/>
            <person name="Parkhill J."/>
            <person name="Rea M.C."/>
            <person name="O'Sullivan O."/>
            <person name="Ritari J."/>
            <person name="Douillard F.P."/>
            <person name="Paul Ross R."/>
            <person name="Yang R."/>
            <person name="Briner A.E."/>
            <person name="Felis G.E."/>
            <person name="de Vos W.M."/>
            <person name="Barrangou R."/>
            <person name="Klaenhammer T.R."/>
            <person name="Caufield P.W."/>
            <person name="Cui Y."/>
            <person name="Zhang H."/>
            <person name="O'Toole P.W."/>
        </authorList>
    </citation>
    <scope>NUCLEOTIDE SEQUENCE [LARGE SCALE GENOMIC DNA]</scope>
    <source>
        <strain evidence="11 12">DSM 20634</strain>
    </source>
</reference>
<keyword evidence="4 10" id="KW-1003">Cell membrane</keyword>
<dbReference type="PANTHER" id="PTHR30266">
    <property type="entry name" value="MECHANOSENSITIVE CHANNEL MSCL"/>
    <property type="match status" value="1"/>
</dbReference>
<dbReference type="InterPro" id="IPR019823">
    <property type="entry name" value="Mechanosensitive_channel_CS"/>
</dbReference>
<sequence>MLKEFKEFILRGNVMDLAVGVIIGSAFTAIVKSLTDNLISPLLGLFLGKIDFSNVVWTIGSAQFKVGLFLNSIINFLIVAFVIFLMVKLINRFFHTEKKEEEPVVPSNEETYLKEIRDLLSEQSQDDKK</sequence>
<feature type="transmembrane region" description="Helical" evidence="10">
    <location>
        <begin position="12"/>
        <end position="31"/>
    </location>
</feature>
<comment type="function">
    <text evidence="10">Channel that opens in response to stretch forces in the membrane lipid bilayer. May participate in the regulation of osmotic pressure changes within the cell.</text>
</comment>
<dbReference type="GO" id="GO:0008381">
    <property type="term" value="F:mechanosensitive monoatomic ion channel activity"/>
    <property type="evidence" value="ECO:0007669"/>
    <property type="project" value="UniProtKB-UniRule"/>
</dbReference>
<evidence type="ECO:0000256" key="6">
    <source>
        <dbReference type="ARBA" id="ARBA00022989"/>
    </source>
</evidence>
<keyword evidence="6 10" id="KW-1133">Transmembrane helix</keyword>
<evidence type="ECO:0000256" key="2">
    <source>
        <dbReference type="ARBA" id="ARBA00007254"/>
    </source>
</evidence>
<dbReference type="InterPro" id="IPR037673">
    <property type="entry name" value="MSC/AndL"/>
</dbReference>
<comment type="subcellular location">
    <subcellularLocation>
        <location evidence="1 10">Cell membrane</location>
        <topology evidence="1 10">Multi-pass membrane protein</topology>
    </subcellularLocation>
</comment>
<dbReference type="STRING" id="1423813.FC26_GL000916"/>
<dbReference type="OrthoDB" id="9810350at2"/>
<proteinExistence type="inferred from homology"/>
<dbReference type="SUPFAM" id="SSF81330">
    <property type="entry name" value="Gated mechanosensitive channel"/>
    <property type="match status" value="1"/>
</dbReference>
<keyword evidence="9 10" id="KW-0407">Ion channel</keyword>
<gene>
    <name evidence="10" type="primary">mscL</name>
    <name evidence="11" type="ORF">FC26_GL000916</name>
</gene>
<dbReference type="EMBL" id="AYYY01000070">
    <property type="protein sequence ID" value="KRM60281.1"/>
    <property type="molecule type" value="Genomic_DNA"/>
</dbReference>
<dbReference type="HAMAP" id="MF_00115">
    <property type="entry name" value="MscL"/>
    <property type="match status" value="1"/>
</dbReference>
<evidence type="ECO:0000256" key="1">
    <source>
        <dbReference type="ARBA" id="ARBA00004651"/>
    </source>
</evidence>
<evidence type="ECO:0000256" key="4">
    <source>
        <dbReference type="ARBA" id="ARBA00022475"/>
    </source>
</evidence>
<evidence type="ECO:0000313" key="12">
    <source>
        <dbReference type="Proteomes" id="UP000051733"/>
    </source>
</evidence>